<comment type="caution">
    <text evidence="2">The sequence shown here is derived from an EMBL/GenBank/DDBJ whole genome shotgun (WGS) entry which is preliminary data.</text>
</comment>
<gene>
    <name evidence="2" type="ORF">BS47DRAFT_1398078</name>
</gene>
<accession>A0A9P6AM80</accession>
<evidence type="ECO:0000313" key="3">
    <source>
        <dbReference type="Proteomes" id="UP000886523"/>
    </source>
</evidence>
<name>A0A9P6AM80_9AGAM</name>
<evidence type="ECO:0000313" key="2">
    <source>
        <dbReference type="EMBL" id="KAF9508112.1"/>
    </source>
</evidence>
<dbReference type="EMBL" id="MU129065">
    <property type="protein sequence ID" value="KAF9508112.1"/>
    <property type="molecule type" value="Genomic_DNA"/>
</dbReference>
<organism evidence="2 3">
    <name type="scientific">Hydnum rufescens UP504</name>
    <dbReference type="NCBI Taxonomy" id="1448309"/>
    <lineage>
        <taxon>Eukaryota</taxon>
        <taxon>Fungi</taxon>
        <taxon>Dikarya</taxon>
        <taxon>Basidiomycota</taxon>
        <taxon>Agaricomycotina</taxon>
        <taxon>Agaricomycetes</taxon>
        <taxon>Cantharellales</taxon>
        <taxon>Hydnaceae</taxon>
        <taxon>Hydnum</taxon>
    </lineage>
</organism>
<evidence type="ECO:0000256" key="1">
    <source>
        <dbReference type="SAM" id="MobiDB-lite"/>
    </source>
</evidence>
<dbReference type="Proteomes" id="UP000886523">
    <property type="component" value="Unassembled WGS sequence"/>
</dbReference>
<feature type="region of interest" description="Disordered" evidence="1">
    <location>
        <begin position="91"/>
        <end position="110"/>
    </location>
</feature>
<reference evidence="2" key="1">
    <citation type="journal article" date="2020" name="Nat. Commun.">
        <title>Large-scale genome sequencing of mycorrhizal fungi provides insights into the early evolution of symbiotic traits.</title>
        <authorList>
            <person name="Miyauchi S."/>
            <person name="Kiss E."/>
            <person name="Kuo A."/>
            <person name="Drula E."/>
            <person name="Kohler A."/>
            <person name="Sanchez-Garcia M."/>
            <person name="Morin E."/>
            <person name="Andreopoulos B."/>
            <person name="Barry K.W."/>
            <person name="Bonito G."/>
            <person name="Buee M."/>
            <person name="Carver A."/>
            <person name="Chen C."/>
            <person name="Cichocki N."/>
            <person name="Clum A."/>
            <person name="Culley D."/>
            <person name="Crous P.W."/>
            <person name="Fauchery L."/>
            <person name="Girlanda M."/>
            <person name="Hayes R.D."/>
            <person name="Keri Z."/>
            <person name="LaButti K."/>
            <person name="Lipzen A."/>
            <person name="Lombard V."/>
            <person name="Magnuson J."/>
            <person name="Maillard F."/>
            <person name="Murat C."/>
            <person name="Nolan M."/>
            <person name="Ohm R.A."/>
            <person name="Pangilinan J."/>
            <person name="Pereira M.F."/>
            <person name="Perotto S."/>
            <person name="Peter M."/>
            <person name="Pfister S."/>
            <person name="Riley R."/>
            <person name="Sitrit Y."/>
            <person name="Stielow J.B."/>
            <person name="Szollosi G."/>
            <person name="Zifcakova L."/>
            <person name="Stursova M."/>
            <person name="Spatafora J.W."/>
            <person name="Tedersoo L."/>
            <person name="Vaario L.M."/>
            <person name="Yamada A."/>
            <person name="Yan M."/>
            <person name="Wang P."/>
            <person name="Xu J."/>
            <person name="Bruns T."/>
            <person name="Baldrian P."/>
            <person name="Vilgalys R."/>
            <person name="Dunand C."/>
            <person name="Henrissat B."/>
            <person name="Grigoriev I.V."/>
            <person name="Hibbett D."/>
            <person name="Nagy L.G."/>
            <person name="Martin F.M."/>
        </authorList>
    </citation>
    <scope>NUCLEOTIDE SEQUENCE</scope>
    <source>
        <strain evidence="2">UP504</strain>
    </source>
</reference>
<proteinExistence type="predicted"/>
<dbReference type="AlphaFoldDB" id="A0A9P6AM80"/>
<sequence>MDGPPIKVILNLLTMFHLIVSPLVVVLDLLDITLSLFVALDLLDVTLNLLDDALDLLVTLDLVDLDLDPGNIDMMMMVLVGLDLQSVCQDEDEDGQSVSQDEDGRSPVKPLASTSMTALSPDHHEMIGSYQYLWDAEYVEMSYVHQQSPDDLTLLLQNAPACRNIGNLRDYTLPPHCW</sequence>
<keyword evidence="3" id="KW-1185">Reference proteome</keyword>
<protein>
    <submittedName>
        <fullName evidence="2">Uncharacterized protein</fullName>
    </submittedName>
</protein>